<dbReference type="SUPFAM" id="SSF58104">
    <property type="entry name" value="Methyl-accepting chemotaxis protein (MCP) signaling domain"/>
    <property type="match status" value="1"/>
</dbReference>
<dbReference type="PROSITE" id="PS50885">
    <property type="entry name" value="HAMP"/>
    <property type="match status" value="1"/>
</dbReference>
<keyword evidence="3" id="KW-1003">Cell membrane</keyword>
<feature type="transmembrane region" description="Helical" evidence="11">
    <location>
        <begin position="276"/>
        <end position="294"/>
    </location>
</feature>
<dbReference type="RefSeq" id="WP_182106344.1">
    <property type="nucleotide sequence ID" value="NZ_JACFYF010000001.1"/>
</dbReference>
<keyword evidence="15" id="KW-1185">Reference proteome</keyword>
<protein>
    <submittedName>
        <fullName evidence="14">Methyl-accepting chemotaxis protein</fullName>
    </submittedName>
</protein>
<keyword evidence="7 11" id="KW-0472">Membrane</keyword>
<dbReference type="CDD" id="cd12912">
    <property type="entry name" value="PDC2_MCP_like"/>
    <property type="match status" value="1"/>
</dbReference>
<dbReference type="PANTHER" id="PTHR32089">
    <property type="entry name" value="METHYL-ACCEPTING CHEMOTAXIS PROTEIN MCPB"/>
    <property type="match status" value="1"/>
</dbReference>
<dbReference type="SMART" id="SM00304">
    <property type="entry name" value="HAMP"/>
    <property type="match status" value="2"/>
</dbReference>
<organism evidence="14 15">
    <name type="scientific">Vibrio marinisediminis</name>
    <dbReference type="NCBI Taxonomy" id="2758441"/>
    <lineage>
        <taxon>Bacteria</taxon>
        <taxon>Pseudomonadati</taxon>
        <taxon>Pseudomonadota</taxon>
        <taxon>Gammaproteobacteria</taxon>
        <taxon>Vibrionales</taxon>
        <taxon>Vibrionaceae</taxon>
        <taxon>Vibrio</taxon>
    </lineage>
</organism>
<evidence type="ECO:0000256" key="11">
    <source>
        <dbReference type="SAM" id="Phobius"/>
    </source>
</evidence>
<evidence type="ECO:0000256" key="2">
    <source>
        <dbReference type="ARBA" id="ARBA00004651"/>
    </source>
</evidence>
<sequence length="626" mass="67834">MADLSIKAKLTFAFILVIAIMTTMQTSITGNQISEETTRSINQYANTVLESNTNRMEQWISDKINIAVISTEAFKHPNNEESYLAITTKAGQFRVVYAAVDDGRYLLGAKVDVPEGFNPRTRPWYIDAKKKSTAHLTQPYIDASSNQLVVTIAKAFSVGGASGVLAADVEISSLVNNAVDLKEEGVMAFITNSNGMIVAHQDHNLTLKSIDNITPALTAEKIEELARSNELVEATVANREVLLTSKRVANTDWFYTVLIDKEHAFAAHSKLITQSIIMGIIQVLIIATIALVIVKRALLPLTRLTESMKDLAEGNGDLTKRIEVKTKDEIGQLASQVNAFISKLQEIVHGIAGSSQNLGSQSEVSTNLAVQLSDALTAQQNEVSQIATAVHEMSAAAEEVATNARQTANSALSSTEHCDEGKRVIERNQDSITNLAQQLDNAAKTVGDLAKNAQDINTIISTISNISEQTNLLALNAAIEAARAGEQGRGFAVVADEVRVLSQRTHSSTVEIRDMIESLQQNSTEAVESMTRSRDLASSSVEDANDATAALEKITVSIQEISDMASQISNAASEQRTVTEEVSVNIQQVSDISTHLTDEASNSRTLSEDLRQIAVCLNQQVNQFKH</sequence>
<evidence type="ECO:0000256" key="4">
    <source>
        <dbReference type="ARBA" id="ARBA00022500"/>
    </source>
</evidence>
<dbReference type="Gene3D" id="3.30.450.20">
    <property type="entry name" value="PAS domain"/>
    <property type="match status" value="2"/>
</dbReference>
<accession>A0A7W2ISB0</accession>
<evidence type="ECO:0000313" key="14">
    <source>
        <dbReference type="EMBL" id="MBA5761286.1"/>
    </source>
</evidence>
<dbReference type="SUPFAM" id="SSF103190">
    <property type="entry name" value="Sensory domain-like"/>
    <property type="match status" value="1"/>
</dbReference>
<dbReference type="CDD" id="cd12913">
    <property type="entry name" value="PDC1_MCP_like"/>
    <property type="match status" value="1"/>
</dbReference>
<feature type="domain" description="HAMP" evidence="13">
    <location>
        <begin position="295"/>
        <end position="349"/>
    </location>
</feature>
<dbReference type="CDD" id="cd11386">
    <property type="entry name" value="MCP_signal"/>
    <property type="match status" value="1"/>
</dbReference>
<evidence type="ECO:0000256" key="9">
    <source>
        <dbReference type="ARBA" id="ARBA00029447"/>
    </source>
</evidence>
<proteinExistence type="inferred from homology"/>
<evidence type="ECO:0000256" key="6">
    <source>
        <dbReference type="ARBA" id="ARBA00022989"/>
    </source>
</evidence>
<keyword evidence="4" id="KW-0145">Chemotaxis</keyword>
<dbReference type="Pfam" id="PF00672">
    <property type="entry name" value="HAMP"/>
    <property type="match status" value="1"/>
</dbReference>
<comment type="similarity">
    <text evidence="9">Belongs to the methyl-accepting chemotaxis (MCP) protein family.</text>
</comment>
<reference evidence="14 15" key="1">
    <citation type="submission" date="2020-07" db="EMBL/GenBank/DDBJ databases">
        <title>Vibrio marinisediminis sp. nov., isolated from marine sediment.</title>
        <authorList>
            <person name="Ji X."/>
        </authorList>
    </citation>
    <scope>NUCLEOTIDE SEQUENCE [LARGE SCALE GENOMIC DNA]</scope>
    <source>
        <strain evidence="14 15">404</strain>
    </source>
</reference>
<evidence type="ECO:0000256" key="3">
    <source>
        <dbReference type="ARBA" id="ARBA00022475"/>
    </source>
</evidence>
<name>A0A7W2ISB0_9VIBR</name>
<dbReference type="InterPro" id="IPR033479">
    <property type="entry name" value="dCache_1"/>
</dbReference>
<gene>
    <name evidence="14" type="ORF">H2O73_02930</name>
</gene>
<dbReference type="FunFam" id="1.10.287.950:FF:000001">
    <property type="entry name" value="Methyl-accepting chemotaxis sensory transducer"/>
    <property type="match status" value="1"/>
</dbReference>
<dbReference type="Gene3D" id="1.10.287.950">
    <property type="entry name" value="Methyl-accepting chemotaxis protein"/>
    <property type="match status" value="1"/>
</dbReference>
<dbReference type="InterPro" id="IPR003660">
    <property type="entry name" value="HAMP_dom"/>
</dbReference>
<dbReference type="EMBL" id="JACFYF010000001">
    <property type="protein sequence ID" value="MBA5761286.1"/>
    <property type="molecule type" value="Genomic_DNA"/>
</dbReference>
<evidence type="ECO:0000256" key="7">
    <source>
        <dbReference type="ARBA" id="ARBA00023136"/>
    </source>
</evidence>
<dbReference type="SMART" id="SM00283">
    <property type="entry name" value="MA"/>
    <property type="match status" value="1"/>
</dbReference>
<dbReference type="GO" id="GO:0006935">
    <property type="term" value="P:chemotaxis"/>
    <property type="evidence" value="ECO:0007669"/>
    <property type="project" value="UniProtKB-KW"/>
</dbReference>
<evidence type="ECO:0000256" key="8">
    <source>
        <dbReference type="ARBA" id="ARBA00023224"/>
    </source>
</evidence>
<keyword evidence="8 10" id="KW-0807">Transducer</keyword>
<dbReference type="CDD" id="cd06225">
    <property type="entry name" value="HAMP"/>
    <property type="match status" value="1"/>
</dbReference>
<dbReference type="Pfam" id="PF02743">
    <property type="entry name" value="dCache_1"/>
    <property type="match status" value="1"/>
</dbReference>
<dbReference type="AlphaFoldDB" id="A0A7W2ISB0"/>
<feature type="domain" description="Methyl-accepting transducer" evidence="12">
    <location>
        <begin position="354"/>
        <end position="590"/>
    </location>
</feature>
<evidence type="ECO:0000259" key="13">
    <source>
        <dbReference type="PROSITE" id="PS50885"/>
    </source>
</evidence>
<evidence type="ECO:0000256" key="1">
    <source>
        <dbReference type="ARBA" id="ARBA00004533"/>
    </source>
</evidence>
<comment type="caution">
    <text evidence="14">The sequence shown here is derived from an EMBL/GenBank/DDBJ whole genome shotgun (WGS) entry which is preliminary data.</text>
</comment>
<keyword evidence="6 11" id="KW-1133">Transmembrane helix</keyword>
<dbReference type="PANTHER" id="PTHR32089:SF117">
    <property type="entry name" value="METHYL ACCEPTING SENSORY TRANSDUCER WITH CACHE_1 SMALL MOLECULE BINDING DOMAIN"/>
    <property type="match status" value="1"/>
</dbReference>
<evidence type="ECO:0000256" key="10">
    <source>
        <dbReference type="PROSITE-ProRule" id="PRU00284"/>
    </source>
</evidence>
<evidence type="ECO:0000256" key="5">
    <source>
        <dbReference type="ARBA" id="ARBA00022692"/>
    </source>
</evidence>
<dbReference type="Proteomes" id="UP000571701">
    <property type="component" value="Unassembled WGS sequence"/>
</dbReference>
<dbReference type="GO" id="GO:0005886">
    <property type="term" value="C:plasma membrane"/>
    <property type="evidence" value="ECO:0007669"/>
    <property type="project" value="UniProtKB-SubCell"/>
</dbReference>
<dbReference type="InterPro" id="IPR004089">
    <property type="entry name" value="MCPsignal_dom"/>
</dbReference>
<dbReference type="GO" id="GO:0007165">
    <property type="term" value="P:signal transduction"/>
    <property type="evidence" value="ECO:0007669"/>
    <property type="project" value="UniProtKB-KW"/>
</dbReference>
<evidence type="ECO:0000259" key="12">
    <source>
        <dbReference type="PROSITE" id="PS50111"/>
    </source>
</evidence>
<keyword evidence="5 11" id="KW-0812">Transmembrane</keyword>
<dbReference type="PROSITE" id="PS50111">
    <property type="entry name" value="CHEMOTAXIS_TRANSDUC_2"/>
    <property type="match status" value="1"/>
</dbReference>
<dbReference type="Pfam" id="PF00015">
    <property type="entry name" value="MCPsignal"/>
    <property type="match status" value="1"/>
</dbReference>
<comment type="subcellular location">
    <subcellularLocation>
        <location evidence="1">Cell inner membrane</location>
    </subcellularLocation>
    <subcellularLocation>
        <location evidence="2">Cell membrane</location>
        <topology evidence="2">Multi-pass membrane protein</topology>
    </subcellularLocation>
</comment>
<evidence type="ECO:0000313" key="15">
    <source>
        <dbReference type="Proteomes" id="UP000571701"/>
    </source>
</evidence>
<dbReference type="InterPro" id="IPR029151">
    <property type="entry name" value="Sensor-like_sf"/>
</dbReference>